<keyword evidence="5 10" id="KW-0566">Pantothenate biosynthesis</keyword>
<comment type="catalytic activity">
    <reaction evidence="9 10">
        <text>(R)-pantoate + NADP(+) = 2-dehydropantoate + NADPH + H(+)</text>
        <dbReference type="Rhea" id="RHEA:16233"/>
        <dbReference type="ChEBI" id="CHEBI:11561"/>
        <dbReference type="ChEBI" id="CHEBI:15378"/>
        <dbReference type="ChEBI" id="CHEBI:15980"/>
        <dbReference type="ChEBI" id="CHEBI:57783"/>
        <dbReference type="ChEBI" id="CHEBI:58349"/>
        <dbReference type="EC" id="1.1.1.169"/>
    </reaction>
</comment>
<evidence type="ECO:0000313" key="13">
    <source>
        <dbReference type="EMBL" id="SFR61632.1"/>
    </source>
</evidence>
<comment type="pathway">
    <text evidence="1 10">Cofactor biosynthesis; (R)-pantothenate biosynthesis; (R)-pantoate from 3-methyl-2-oxobutanoate: step 2/2.</text>
</comment>
<dbReference type="GO" id="GO:0008677">
    <property type="term" value="F:2-dehydropantoate 2-reductase activity"/>
    <property type="evidence" value="ECO:0007669"/>
    <property type="project" value="UniProtKB-EC"/>
</dbReference>
<dbReference type="GO" id="GO:0050661">
    <property type="term" value="F:NADP binding"/>
    <property type="evidence" value="ECO:0007669"/>
    <property type="project" value="TreeGrafter"/>
</dbReference>
<dbReference type="Pfam" id="PF08546">
    <property type="entry name" value="ApbA_C"/>
    <property type="match status" value="1"/>
</dbReference>
<dbReference type="InterPro" id="IPR036291">
    <property type="entry name" value="NAD(P)-bd_dom_sf"/>
</dbReference>
<evidence type="ECO:0000259" key="11">
    <source>
        <dbReference type="Pfam" id="PF02558"/>
    </source>
</evidence>
<evidence type="ECO:0000256" key="6">
    <source>
        <dbReference type="ARBA" id="ARBA00022857"/>
    </source>
</evidence>
<dbReference type="NCBIfam" id="TIGR00745">
    <property type="entry name" value="apbA_panE"/>
    <property type="match status" value="1"/>
</dbReference>
<evidence type="ECO:0000256" key="8">
    <source>
        <dbReference type="ARBA" id="ARBA00032024"/>
    </source>
</evidence>
<proteinExistence type="inferred from homology"/>
<keyword evidence="14" id="KW-1185">Reference proteome</keyword>
<evidence type="ECO:0000256" key="1">
    <source>
        <dbReference type="ARBA" id="ARBA00004994"/>
    </source>
</evidence>
<dbReference type="UniPathway" id="UPA00028">
    <property type="reaction ID" value="UER00004"/>
</dbReference>
<gene>
    <name evidence="13" type="ORF">SAMN04488073_3449</name>
</gene>
<dbReference type="STRING" id="375760.SAMN04488073_3449"/>
<name>A0A1I6I4J5_9GAMM</name>
<dbReference type="OrthoDB" id="6530772at2"/>
<accession>A0A1I6I4J5</accession>
<evidence type="ECO:0000256" key="7">
    <source>
        <dbReference type="ARBA" id="ARBA00023002"/>
    </source>
</evidence>
<evidence type="ECO:0000256" key="9">
    <source>
        <dbReference type="ARBA" id="ARBA00048793"/>
    </source>
</evidence>
<keyword evidence="6 10" id="KW-0521">NADP</keyword>
<dbReference type="AlphaFoldDB" id="A0A1I6I4J5"/>
<comment type="function">
    <text evidence="10">Catalyzes the NADPH-dependent reduction of ketopantoate into pantoic acid.</text>
</comment>
<dbReference type="Gene3D" id="3.40.50.720">
    <property type="entry name" value="NAD(P)-binding Rossmann-like Domain"/>
    <property type="match status" value="1"/>
</dbReference>
<evidence type="ECO:0000313" key="14">
    <source>
        <dbReference type="Proteomes" id="UP000199290"/>
    </source>
</evidence>
<dbReference type="InterPro" id="IPR003710">
    <property type="entry name" value="ApbA"/>
</dbReference>
<feature type="domain" description="Ketopantoate reductase N-terminal" evidence="11">
    <location>
        <begin position="2"/>
        <end position="143"/>
    </location>
</feature>
<dbReference type="Proteomes" id="UP000199290">
    <property type="component" value="Unassembled WGS sequence"/>
</dbReference>
<evidence type="ECO:0000259" key="12">
    <source>
        <dbReference type="Pfam" id="PF08546"/>
    </source>
</evidence>
<dbReference type="InterPro" id="IPR008927">
    <property type="entry name" value="6-PGluconate_DH-like_C_sf"/>
</dbReference>
<dbReference type="FunFam" id="1.10.1040.10:FF:000017">
    <property type="entry name" value="2-dehydropantoate 2-reductase"/>
    <property type="match status" value="1"/>
</dbReference>
<dbReference type="GO" id="GO:0005737">
    <property type="term" value="C:cytoplasm"/>
    <property type="evidence" value="ECO:0007669"/>
    <property type="project" value="TreeGrafter"/>
</dbReference>
<dbReference type="EMBL" id="FOYV01000005">
    <property type="protein sequence ID" value="SFR61632.1"/>
    <property type="molecule type" value="Genomic_DNA"/>
</dbReference>
<dbReference type="PANTHER" id="PTHR43765">
    <property type="entry name" value="2-DEHYDROPANTOATE 2-REDUCTASE-RELATED"/>
    <property type="match status" value="1"/>
</dbReference>
<dbReference type="PANTHER" id="PTHR43765:SF2">
    <property type="entry name" value="2-DEHYDROPANTOATE 2-REDUCTASE"/>
    <property type="match status" value="1"/>
</dbReference>
<evidence type="ECO:0000256" key="2">
    <source>
        <dbReference type="ARBA" id="ARBA00007870"/>
    </source>
</evidence>
<feature type="domain" description="Ketopantoate reductase C-terminal" evidence="12">
    <location>
        <begin position="170"/>
        <end position="294"/>
    </location>
</feature>
<evidence type="ECO:0000256" key="5">
    <source>
        <dbReference type="ARBA" id="ARBA00022655"/>
    </source>
</evidence>
<dbReference type="RefSeq" id="WP_091992408.1">
    <property type="nucleotide sequence ID" value="NZ_FOYV01000005.1"/>
</dbReference>
<sequence>MIGILGAGALGRLWAARLPAGQAVFLARPGQPPGADTRYRFRPVTGPETGIQVPWLGAGDLPDLVLVTTKAGDTLDALTCVIDRIPETTPILLFQNGLGSQQAVAQRWPERPILAATTTEGANRPDTDLLVHAGAGETWIGPMTKAADQVVERAASQLAESGLTLHQEPDILSRLWQKLVVNAGINPYTAILDCPNGEILTTHLYRETIDGLCEELSAVMAAAGQKATAPETLRQRIEDVARKTAHNTSSMRADVLRGRTTEIDFINGYLVRRGKELGIATPVNQMLTEQVQQLSPH</sequence>
<dbReference type="EC" id="1.1.1.169" evidence="3 10"/>
<evidence type="ECO:0000256" key="4">
    <source>
        <dbReference type="ARBA" id="ARBA00019465"/>
    </source>
</evidence>
<dbReference type="InterPro" id="IPR050838">
    <property type="entry name" value="Ketopantoate_reductase"/>
</dbReference>
<dbReference type="Gene3D" id="1.10.1040.10">
    <property type="entry name" value="N-(1-d-carboxylethyl)-l-norvaline Dehydrogenase, domain 2"/>
    <property type="match status" value="1"/>
</dbReference>
<dbReference type="SUPFAM" id="SSF51735">
    <property type="entry name" value="NAD(P)-binding Rossmann-fold domains"/>
    <property type="match status" value="1"/>
</dbReference>
<reference evidence="14" key="1">
    <citation type="submission" date="2016-10" db="EMBL/GenBank/DDBJ databases">
        <authorList>
            <person name="Varghese N."/>
            <person name="Submissions S."/>
        </authorList>
    </citation>
    <scope>NUCLEOTIDE SEQUENCE [LARGE SCALE GENOMIC DNA]</scope>
    <source>
        <strain evidence="14">CGMCC 1.6294</strain>
    </source>
</reference>
<comment type="similarity">
    <text evidence="2 10">Belongs to the ketopantoate reductase family.</text>
</comment>
<dbReference type="SUPFAM" id="SSF48179">
    <property type="entry name" value="6-phosphogluconate dehydrogenase C-terminal domain-like"/>
    <property type="match status" value="1"/>
</dbReference>
<dbReference type="InterPro" id="IPR013332">
    <property type="entry name" value="KPR_N"/>
</dbReference>
<keyword evidence="7 10" id="KW-0560">Oxidoreductase</keyword>
<organism evidence="13 14">
    <name type="scientific">Marinobacter gudaonensis</name>
    <dbReference type="NCBI Taxonomy" id="375760"/>
    <lineage>
        <taxon>Bacteria</taxon>
        <taxon>Pseudomonadati</taxon>
        <taxon>Pseudomonadota</taxon>
        <taxon>Gammaproteobacteria</taxon>
        <taxon>Pseudomonadales</taxon>
        <taxon>Marinobacteraceae</taxon>
        <taxon>Marinobacter</taxon>
    </lineage>
</organism>
<evidence type="ECO:0000256" key="3">
    <source>
        <dbReference type="ARBA" id="ARBA00013014"/>
    </source>
</evidence>
<dbReference type="Pfam" id="PF02558">
    <property type="entry name" value="ApbA"/>
    <property type="match status" value="1"/>
</dbReference>
<dbReference type="InterPro" id="IPR013328">
    <property type="entry name" value="6PGD_dom2"/>
</dbReference>
<protein>
    <recommendedName>
        <fullName evidence="4 10">2-dehydropantoate 2-reductase</fullName>
        <ecNumber evidence="3 10">1.1.1.169</ecNumber>
    </recommendedName>
    <alternativeName>
        <fullName evidence="8 10">Ketopantoate reductase</fullName>
    </alternativeName>
</protein>
<dbReference type="InterPro" id="IPR013752">
    <property type="entry name" value="KPA_reductase"/>
</dbReference>
<evidence type="ECO:0000256" key="10">
    <source>
        <dbReference type="RuleBase" id="RU362068"/>
    </source>
</evidence>
<dbReference type="GO" id="GO:0015940">
    <property type="term" value="P:pantothenate biosynthetic process"/>
    <property type="evidence" value="ECO:0007669"/>
    <property type="project" value="UniProtKB-UniPathway"/>
</dbReference>